<proteinExistence type="predicted"/>
<evidence type="ECO:0000313" key="2">
    <source>
        <dbReference type="Proteomes" id="UP000016927"/>
    </source>
</evidence>
<dbReference type="Proteomes" id="UP000016927">
    <property type="component" value="Unassembled WGS sequence"/>
</dbReference>
<dbReference type="HOGENOM" id="CLU_1337859_0_0_1"/>
<dbReference type="EMBL" id="KB908914">
    <property type="protein sequence ID" value="EOB15308.1"/>
    <property type="molecule type" value="Genomic_DNA"/>
</dbReference>
<dbReference type="VEuPathDB" id="MicrosporidiaDB:NBO_6g0060"/>
<protein>
    <submittedName>
        <fullName evidence="1">Uncharacterized protein</fullName>
    </submittedName>
</protein>
<reference evidence="1 2" key="1">
    <citation type="journal article" date="2013" name="BMC Genomics">
        <title>Comparative genomics of parasitic silkworm microsporidia reveal an association between genome expansion and host adaptation.</title>
        <authorList>
            <person name="Pan G."/>
            <person name="Xu J."/>
            <person name="Li T."/>
            <person name="Xia Q."/>
            <person name="Liu S.L."/>
            <person name="Zhang G."/>
            <person name="Li S."/>
            <person name="Li C."/>
            <person name="Liu H."/>
            <person name="Yang L."/>
            <person name="Liu T."/>
            <person name="Zhang X."/>
            <person name="Wu Z."/>
            <person name="Fan W."/>
            <person name="Dang X."/>
            <person name="Xiang H."/>
            <person name="Tao M."/>
            <person name="Li Y."/>
            <person name="Hu J."/>
            <person name="Li Z."/>
            <person name="Lin L."/>
            <person name="Luo J."/>
            <person name="Geng L."/>
            <person name="Wang L."/>
            <person name="Long M."/>
            <person name="Wan Y."/>
            <person name="He N."/>
            <person name="Zhang Z."/>
            <person name="Lu C."/>
            <person name="Keeling P.J."/>
            <person name="Wang J."/>
            <person name="Xiang Z."/>
            <person name="Zhou Z."/>
        </authorList>
    </citation>
    <scope>NUCLEOTIDE SEQUENCE [LARGE SCALE GENOMIC DNA]</scope>
    <source>
        <strain evidence="2">CQ1 / CVCC 102059</strain>
    </source>
</reference>
<keyword evidence="2" id="KW-1185">Reference proteome</keyword>
<sequence>MRMLLAFIVISLSEQFKIKHADTESFICIGKNGHKQILVECKDRIIATEFGHEITNEGLGFIFPLGKSKVWNTTTSLQVEIRKKRGRKNQLYNIVFVLPDLYLITSQGACVTFISSNYFLNKCNLTNDQLFTIIYNDEEVNQMTETKKILNKITPLGPAFETLQKMIEDNKIIARHMARAHKYLTEKQSNQLPLGFNETSLPMGS</sequence>
<gene>
    <name evidence="1" type="ORF">NBO_6g0060</name>
</gene>
<organism evidence="1 2">
    <name type="scientific">Nosema bombycis (strain CQ1 / CVCC 102059)</name>
    <name type="common">Microsporidian parasite</name>
    <name type="synonym">Pebrine of silkworm</name>
    <dbReference type="NCBI Taxonomy" id="578461"/>
    <lineage>
        <taxon>Eukaryota</taxon>
        <taxon>Fungi</taxon>
        <taxon>Fungi incertae sedis</taxon>
        <taxon>Microsporidia</taxon>
        <taxon>Nosematidae</taxon>
        <taxon>Nosema</taxon>
    </lineage>
</organism>
<dbReference type="AlphaFoldDB" id="R0MR00"/>
<evidence type="ECO:0000313" key="1">
    <source>
        <dbReference type="EMBL" id="EOB15308.1"/>
    </source>
</evidence>
<accession>R0MR00</accession>
<name>R0MR00_NOSB1</name>